<reference evidence="1 2" key="1">
    <citation type="submission" date="2021-06" db="EMBL/GenBank/DDBJ databases">
        <title>Caerostris darwini draft genome.</title>
        <authorList>
            <person name="Kono N."/>
            <person name="Arakawa K."/>
        </authorList>
    </citation>
    <scope>NUCLEOTIDE SEQUENCE [LARGE SCALE GENOMIC DNA]</scope>
</reference>
<name>A0AAV4RTX0_9ARAC</name>
<evidence type="ECO:0000313" key="2">
    <source>
        <dbReference type="Proteomes" id="UP001054837"/>
    </source>
</evidence>
<accession>A0AAV4RTX0</accession>
<dbReference type="EMBL" id="BPLQ01006561">
    <property type="protein sequence ID" value="GIY23562.1"/>
    <property type="molecule type" value="Genomic_DNA"/>
</dbReference>
<evidence type="ECO:0000313" key="1">
    <source>
        <dbReference type="EMBL" id="GIY23562.1"/>
    </source>
</evidence>
<keyword evidence="2" id="KW-1185">Reference proteome</keyword>
<organism evidence="1 2">
    <name type="scientific">Caerostris darwini</name>
    <dbReference type="NCBI Taxonomy" id="1538125"/>
    <lineage>
        <taxon>Eukaryota</taxon>
        <taxon>Metazoa</taxon>
        <taxon>Ecdysozoa</taxon>
        <taxon>Arthropoda</taxon>
        <taxon>Chelicerata</taxon>
        <taxon>Arachnida</taxon>
        <taxon>Araneae</taxon>
        <taxon>Araneomorphae</taxon>
        <taxon>Entelegynae</taxon>
        <taxon>Araneoidea</taxon>
        <taxon>Araneidae</taxon>
        <taxon>Caerostris</taxon>
    </lineage>
</organism>
<gene>
    <name evidence="1" type="ORF">CDAR_7361</name>
</gene>
<protein>
    <submittedName>
        <fullName evidence="1">Uncharacterized protein</fullName>
    </submittedName>
</protein>
<dbReference type="Proteomes" id="UP001054837">
    <property type="component" value="Unassembled WGS sequence"/>
</dbReference>
<dbReference type="AlphaFoldDB" id="A0AAV4RTX0"/>
<sequence>MLSGQSFKEAYFPVDIYAVGSLSAALTFSQSVAQGTPRGGGPPSFLTPPHLTRRLAMQIYFKIPLCYGQCFNREEDVVETVPVMALQLEAHAIFKLKEEWMAEIQSD</sequence>
<comment type="caution">
    <text evidence="1">The sequence shown here is derived from an EMBL/GenBank/DDBJ whole genome shotgun (WGS) entry which is preliminary data.</text>
</comment>
<proteinExistence type="predicted"/>